<sequence>MAERDNPAAGGIRIGDTGGNVTIGDHNHVEFTVRGAGAGGEQDPRQAELLAAIRELRADLGRLADPAQAAGLDGELAGAESEIEESGAAGQGRLARLRQALADAGALTGLFASAAAVGQAVTVLLGG</sequence>
<evidence type="ECO:0000313" key="3">
    <source>
        <dbReference type="Proteomes" id="UP000217676"/>
    </source>
</evidence>
<dbReference type="KEGG" id="slau:SLA_4687"/>
<dbReference type="EMBL" id="AP017424">
    <property type="protein sequence ID" value="BAU85571.1"/>
    <property type="molecule type" value="Genomic_DNA"/>
</dbReference>
<evidence type="ECO:0000313" key="2">
    <source>
        <dbReference type="EMBL" id="BAU85571.1"/>
    </source>
</evidence>
<feature type="region of interest" description="Disordered" evidence="1">
    <location>
        <begin position="1"/>
        <end position="23"/>
    </location>
</feature>
<keyword evidence="3" id="KW-1185">Reference proteome</keyword>
<reference evidence="2 3" key="1">
    <citation type="journal article" date="2016" name="Genome Announc.">
        <title>Complete Genome Sequence of Thiostrepton-Producing Streptomyces laurentii ATCC 31255.</title>
        <authorList>
            <person name="Doi K."/>
            <person name="Fujino Y."/>
            <person name="Nagayoshi Y."/>
            <person name="Ohshima T."/>
            <person name="Ogata S."/>
        </authorList>
    </citation>
    <scope>NUCLEOTIDE SEQUENCE [LARGE SCALE GENOMIC DNA]</scope>
    <source>
        <strain evidence="2 3">ATCC 31255</strain>
    </source>
</reference>
<gene>
    <name evidence="2" type="ORF">SLA_4687</name>
</gene>
<organism evidence="2 3">
    <name type="scientific">Streptomyces laurentii</name>
    <dbReference type="NCBI Taxonomy" id="39478"/>
    <lineage>
        <taxon>Bacteria</taxon>
        <taxon>Bacillati</taxon>
        <taxon>Actinomycetota</taxon>
        <taxon>Actinomycetes</taxon>
        <taxon>Kitasatosporales</taxon>
        <taxon>Streptomycetaceae</taxon>
        <taxon>Streptomyces</taxon>
    </lineage>
</organism>
<proteinExistence type="predicted"/>
<evidence type="ECO:0000256" key="1">
    <source>
        <dbReference type="SAM" id="MobiDB-lite"/>
    </source>
</evidence>
<dbReference type="AlphaFoldDB" id="A0A160P497"/>
<accession>A0A160P497</accession>
<protein>
    <submittedName>
        <fullName evidence="2">Uncharacterized protein</fullName>
    </submittedName>
</protein>
<dbReference type="RefSeq" id="WP_359872875.1">
    <property type="nucleotide sequence ID" value="NZ_JBEYHT010000003.1"/>
</dbReference>
<dbReference type="Proteomes" id="UP000217676">
    <property type="component" value="Chromosome"/>
</dbReference>
<name>A0A160P497_STRLU</name>